<feature type="signal peptide" evidence="1">
    <location>
        <begin position="1"/>
        <end position="22"/>
    </location>
</feature>
<keyword evidence="3" id="KW-1185">Reference proteome</keyword>
<dbReference type="Gene3D" id="3.40.190.10">
    <property type="entry name" value="Periplasmic binding protein-like II"/>
    <property type="match status" value="2"/>
</dbReference>
<dbReference type="PANTHER" id="PTHR42941">
    <property type="entry name" value="SLL1037 PROTEIN"/>
    <property type="match status" value="1"/>
</dbReference>
<dbReference type="RefSeq" id="WP_343895123.1">
    <property type="nucleotide sequence ID" value="NZ_BAAAFZ010000023.1"/>
</dbReference>
<gene>
    <name evidence="2" type="ORF">GCM10009416_20060</name>
</gene>
<proteinExistence type="predicted"/>
<dbReference type="SUPFAM" id="SSF53850">
    <property type="entry name" value="Periplasmic binding protein-like II"/>
    <property type="match status" value="1"/>
</dbReference>
<comment type="caution">
    <text evidence="2">The sequence shown here is derived from an EMBL/GenBank/DDBJ whole genome shotgun (WGS) entry which is preliminary data.</text>
</comment>
<evidence type="ECO:0000256" key="1">
    <source>
        <dbReference type="SAM" id="SignalP"/>
    </source>
</evidence>
<reference evidence="3" key="1">
    <citation type="journal article" date="2019" name="Int. J. Syst. Evol. Microbiol.">
        <title>The Global Catalogue of Microorganisms (GCM) 10K type strain sequencing project: providing services to taxonomists for standard genome sequencing and annotation.</title>
        <authorList>
            <consortium name="The Broad Institute Genomics Platform"/>
            <consortium name="The Broad Institute Genome Sequencing Center for Infectious Disease"/>
            <person name="Wu L."/>
            <person name="Ma J."/>
        </authorList>
    </citation>
    <scope>NUCLEOTIDE SEQUENCE [LARGE SCALE GENOMIC DNA]</scope>
    <source>
        <strain evidence="3">JCM 9933</strain>
    </source>
</reference>
<evidence type="ECO:0000313" key="2">
    <source>
        <dbReference type="EMBL" id="GAA0581539.1"/>
    </source>
</evidence>
<name>A0ABP3Q2I2_9PROT</name>
<evidence type="ECO:0000313" key="3">
    <source>
        <dbReference type="Proteomes" id="UP001501588"/>
    </source>
</evidence>
<organism evidence="2 3">
    <name type="scientific">Craurococcus roseus</name>
    <dbReference type="NCBI Taxonomy" id="77585"/>
    <lineage>
        <taxon>Bacteria</taxon>
        <taxon>Pseudomonadati</taxon>
        <taxon>Pseudomonadota</taxon>
        <taxon>Alphaproteobacteria</taxon>
        <taxon>Acetobacterales</taxon>
        <taxon>Acetobacteraceae</taxon>
        <taxon>Craurococcus</taxon>
    </lineage>
</organism>
<protein>
    <submittedName>
        <fullName evidence="2">TAXI family TRAP transporter solute-binding subunit</fullName>
    </submittedName>
</protein>
<dbReference type="PANTHER" id="PTHR42941:SF1">
    <property type="entry name" value="SLL1037 PROTEIN"/>
    <property type="match status" value="1"/>
</dbReference>
<keyword evidence="1" id="KW-0732">Signal</keyword>
<feature type="chain" id="PRO_5046851159" evidence="1">
    <location>
        <begin position="23"/>
        <end position="324"/>
    </location>
</feature>
<dbReference type="NCBIfam" id="TIGR02122">
    <property type="entry name" value="TRAP_TAXI"/>
    <property type="match status" value="1"/>
</dbReference>
<dbReference type="Proteomes" id="UP001501588">
    <property type="component" value="Unassembled WGS sequence"/>
</dbReference>
<sequence length="324" mass="32903">MRRRPLVFSAALAVAPVPAARAQTPAAPAAAPLPFHTAGPGSAFLPYGEALARFLATKGIAVEVRRSAGSLENLARVEDDPAAIGTAFLGSAADALNGTPAAGGRRHRAIRALFPMYETAFMVAAPRARGIARFADLEGKRVGCGPARGPAETFFRAAAEVAGLRAEIVGGDSAVLVEAVLRGEIDALWQGAIVPIPALAAVADRTEAAVFGPGEEVSRGVVSRLPYLAPATVAPGTYRGQDAPIASFAAWNFVVGNAAMPEAAAHALTRAALSAADPAREIAPAAAGTRPANAGTNRVLPFHPGAARALREMGAAVPEIALPA</sequence>
<dbReference type="Pfam" id="PF16868">
    <property type="entry name" value="NMT1_3"/>
    <property type="match status" value="1"/>
</dbReference>
<accession>A0ABP3Q2I2</accession>
<dbReference type="InterPro" id="IPR011852">
    <property type="entry name" value="TRAP_TAXI"/>
</dbReference>
<dbReference type="EMBL" id="BAAAFZ010000023">
    <property type="protein sequence ID" value="GAA0581539.1"/>
    <property type="molecule type" value="Genomic_DNA"/>
</dbReference>